<evidence type="ECO:0000256" key="8">
    <source>
        <dbReference type="HAMAP-Rule" id="MF_01148"/>
    </source>
</evidence>
<comment type="pathway">
    <text evidence="8">Protein modification; lipoprotein biosynthesis (N-acyl transfer).</text>
</comment>
<keyword evidence="7 8" id="KW-0012">Acyltransferase</keyword>
<feature type="transmembrane region" description="Helical" evidence="8">
    <location>
        <begin position="145"/>
        <end position="162"/>
    </location>
</feature>
<dbReference type="InterPro" id="IPR036526">
    <property type="entry name" value="C-N_Hydrolase_sf"/>
</dbReference>
<dbReference type="PANTHER" id="PTHR38686:SF1">
    <property type="entry name" value="APOLIPOPROTEIN N-ACYLTRANSFERASE"/>
    <property type="match status" value="1"/>
</dbReference>
<keyword evidence="11" id="KW-1185">Reference proteome</keyword>
<evidence type="ECO:0000256" key="1">
    <source>
        <dbReference type="ARBA" id="ARBA00004651"/>
    </source>
</evidence>
<feature type="transmembrane region" description="Helical" evidence="8">
    <location>
        <begin position="12"/>
        <end position="31"/>
    </location>
</feature>
<dbReference type="Gene3D" id="3.60.110.10">
    <property type="entry name" value="Carbon-nitrogen hydrolase"/>
    <property type="match status" value="1"/>
</dbReference>
<keyword evidence="2 8" id="KW-1003">Cell membrane</keyword>
<keyword evidence="6 8" id="KW-0472">Membrane</keyword>
<feature type="transmembrane region" description="Helical" evidence="8">
    <location>
        <begin position="74"/>
        <end position="94"/>
    </location>
</feature>
<name>A0ABN6RPB5_9DEIO</name>
<dbReference type="NCBIfam" id="TIGR00546">
    <property type="entry name" value="lnt"/>
    <property type="match status" value="1"/>
</dbReference>
<dbReference type="Proteomes" id="UP001064971">
    <property type="component" value="Plasmid pDAETH-3"/>
</dbReference>
<evidence type="ECO:0000256" key="6">
    <source>
        <dbReference type="ARBA" id="ARBA00023136"/>
    </source>
</evidence>
<keyword evidence="3 8" id="KW-0808">Transferase</keyword>
<dbReference type="InterPro" id="IPR045378">
    <property type="entry name" value="LNT_N"/>
</dbReference>
<feature type="transmembrane region" description="Helical" evidence="8">
    <location>
        <begin position="43"/>
        <end position="62"/>
    </location>
</feature>
<evidence type="ECO:0000256" key="3">
    <source>
        <dbReference type="ARBA" id="ARBA00022679"/>
    </source>
</evidence>
<geneLocation type="plasmid" evidence="10 11">
    <name>pDAETH-3</name>
</geneLocation>
<dbReference type="PROSITE" id="PS50263">
    <property type="entry name" value="CN_HYDROLASE"/>
    <property type="match status" value="1"/>
</dbReference>
<comment type="similarity">
    <text evidence="8">Belongs to the CN hydrolase family. Apolipoprotein N-acyltransferase subfamily.</text>
</comment>
<dbReference type="CDD" id="cd07571">
    <property type="entry name" value="ALP_N-acyl_transferase"/>
    <property type="match status" value="1"/>
</dbReference>
<proteinExistence type="inferred from homology"/>
<keyword evidence="10" id="KW-0614">Plasmid</keyword>
<evidence type="ECO:0000313" key="11">
    <source>
        <dbReference type="Proteomes" id="UP001064971"/>
    </source>
</evidence>
<dbReference type="PANTHER" id="PTHR38686">
    <property type="entry name" value="APOLIPOPROTEIN N-ACYLTRANSFERASE"/>
    <property type="match status" value="1"/>
</dbReference>
<feature type="transmembrane region" description="Helical" evidence="8">
    <location>
        <begin position="106"/>
        <end position="125"/>
    </location>
</feature>
<comment type="function">
    <text evidence="8">Catalyzes the phospholipid dependent N-acylation of the N-terminal cysteine of apolipoprotein, the last step in lipoprotein maturation.</text>
</comment>
<keyword evidence="4 8" id="KW-0812">Transmembrane</keyword>
<gene>
    <name evidence="10" type="primary">lnt_3</name>
    <name evidence="8" type="synonym">lnt</name>
    <name evidence="10" type="ORF">DAETH_46690</name>
</gene>
<evidence type="ECO:0000256" key="2">
    <source>
        <dbReference type="ARBA" id="ARBA00022475"/>
    </source>
</evidence>
<keyword evidence="5 8" id="KW-1133">Transmembrane helix</keyword>
<protein>
    <recommendedName>
        <fullName evidence="8">Apolipoprotein N-acyltransferase</fullName>
        <shortName evidence="8">ALP N-acyltransferase</shortName>
        <ecNumber evidence="8">2.3.1.269</ecNumber>
    </recommendedName>
</protein>
<dbReference type="SUPFAM" id="SSF56317">
    <property type="entry name" value="Carbon-nitrogen hydrolase"/>
    <property type="match status" value="1"/>
</dbReference>
<accession>A0ABN6RPB5</accession>
<comment type="subcellular location">
    <subcellularLocation>
        <location evidence="1 8">Cell membrane</location>
        <topology evidence="1 8">Multi-pass membrane protein</topology>
    </subcellularLocation>
</comment>
<feature type="transmembrane region" description="Helical" evidence="8">
    <location>
        <begin position="169"/>
        <end position="186"/>
    </location>
</feature>
<evidence type="ECO:0000256" key="7">
    <source>
        <dbReference type="ARBA" id="ARBA00023315"/>
    </source>
</evidence>
<evidence type="ECO:0000256" key="4">
    <source>
        <dbReference type="ARBA" id="ARBA00022692"/>
    </source>
</evidence>
<feature type="domain" description="CN hydrolase" evidence="9">
    <location>
        <begin position="200"/>
        <end position="438"/>
    </location>
</feature>
<organism evidence="10 11">
    <name type="scientific">Deinococcus aetherius</name>
    <dbReference type="NCBI Taxonomy" id="200252"/>
    <lineage>
        <taxon>Bacteria</taxon>
        <taxon>Thermotogati</taxon>
        <taxon>Deinococcota</taxon>
        <taxon>Deinococci</taxon>
        <taxon>Deinococcales</taxon>
        <taxon>Deinococcaceae</taxon>
        <taxon>Deinococcus</taxon>
    </lineage>
</organism>
<dbReference type="InterPro" id="IPR003010">
    <property type="entry name" value="C-N_Hydrolase"/>
</dbReference>
<comment type="catalytic activity">
    <reaction evidence="8">
        <text>N-terminal S-1,2-diacyl-sn-glyceryl-L-cysteinyl-[lipoprotein] + a glycerophospholipid = N-acyl-S-1,2-diacyl-sn-glyceryl-L-cysteinyl-[lipoprotein] + a 2-acyl-sn-glycero-3-phospholipid + H(+)</text>
        <dbReference type="Rhea" id="RHEA:48228"/>
        <dbReference type="Rhea" id="RHEA-COMP:14681"/>
        <dbReference type="Rhea" id="RHEA-COMP:14684"/>
        <dbReference type="ChEBI" id="CHEBI:15378"/>
        <dbReference type="ChEBI" id="CHEBI:136912"/>
        <dbReference type="ChEBI" id="CHEBI:140656"/>
        <dbReference type="ChEBI" id="CHEBI:140657"/>
        <dbReference type="ChEBI" id="CHEBI:140660"/>
        <dbReference type="EC" id="2.3.1.269"/>
    </reaction>
</comment>
<reference evidence="10" key="1">
    <citation type="submission" date="2022-07" db="EMBL/GenBank/DDBJ databases">
        <title>Complete Genome Sequence of the Radioresistant Bacterium Deinococcus aetherius ST0316, Isolated from the Air Dust collected in Lower Stratosphere above Japan.</title>
        <authorList>
            <person name="Satoh K."/>
            <person name="Hagiwara K."/>
            <person name="Katsumata K."/>
            <person name="Kubo A."/>
            <person name="Yokobori S."/>
            <person name="Yamagishi A."/>
            <person name="Oono Y."/>
            <person name="Narumi I."/>
        </authorList>
    </citation>
    <scope>NUCLEOTIDE SEQUENCE</scope>
    <source>
        <strain evidence="10">ST0316</strain>
        <plasmid evidence="10">pDAETH-3</plasmid>
    </source>
</reference>
<dbReference type="Pfam" id="PF00795">
    <property type="entry name" value="CN_hydrolase"/>
    <property type="match status" value="1"/>
</dbReference>
<evidence type="ECO:0000313" key="10">
    <source>
        <dbReference type="EMBL" id="BDP44700.1"/>
    </source>
</evidence>
<dbReference type="InterPro" id="IPR004563">
    <property type="entry name" value="Apolipo_AcylTrfase"/>
</dbReference>
<evidence type="ECO:0000256" key="5">
    <source>
        <dbReference type="ARBA" id="ARBA00022989"/>
    </source>
</evidence>
<dbReference type="RefSeq" id="WP_264778633.1">
    <property type="nucleotide sequence ID" value="NZ_AP026563.1"/>
</dbReference>
<dbReference type="HAMAP" id="MF_01148">
    <property type="entry name" value="Lnt"/>
    <property type="match status" value="1"/>
</dbReference>
<dbReference type="EMBL" id="AP026563">
    <property type="protein sequence ID" value="BDP44700.1"/>
    <property type="molecule type" value="Genomic_DNA"/>
</dbReference>
<dbReference type="EC" id="2.3.1.269" evidence="8"/>
<dbReference type="Pfam" id="PF20154">
    <property type="entry name" value="LNT_N"/>
    <property type="match status" value="1"/>
</dbReference>
<sequence length="508" mass="53947">MLALLAGVGLSLTFPPSWVGWLAPLPLAWLFRAVTNHSPERAFALTFTFAAAFFGILLLWLPDSLTPLFGPGVAALYPGLVGLLALTWAGTAALTRRVMGASTLWALPFAWTLLDSLRALGPFGFTWGSLGYAFAPTPLVQLADLGGLSLVGLLVAVAAAALADGRPRVLLGGAALLALGLVYGLTRPPDPPGNARALLVQGNIDPRAKAGGRRADELQRYLNLTRAGLAADPARLVVWPETAAPAAPTFPEVARALSALDVPLLLGAPTEQGGYRNSVYAFGGGRVTGRQDKVRLVPFGEFFPGRVVLDGTYRVVFRVLGLPALTGTVPGRTLAPLPVGKALVGALICYESTFPAFARAQVRRGARVLAVVSNDAWFGPSVGGEQHFQMGRVRAIETRRWVLRAGNDGVTAAIAPSGRVTARLPRGVTGVLPVSFAEAGTWTPYVRWGEWVTALSALVLLGLWLGTRTSRVKRWVERGLLTELRRVLNSAGDLRVTRFGVDGDKPRR</sequence>
<evidence type="ECO:0000259" key="9">
    <source>
        <dbReference type="PROSITE" id="PS50263"/>
    </source>
</evidence>